<dbReference type="RefSeq" id="WP_214347884.1">
    <property type="nucleotide sequence ID" value="NZ_JAHBOH010000001.1"/>
</dbReference>
<evidence type="ECO:0000256" key="1">
    <source>
        <dbReference type="ARBA" id="ARBA00006484"/>
    </source>
</evidence>
<dbReference type="EMBL" id="JAHBOH010000001">
    <property type="protein sequence ID" value="MBT0993766.1"/>
    <property type="molecule type" value="Genomic_DNA"/>
</dbReference>
<gene>
    <name evidence="3" type="ORF">KIN34_05635</name>
</gene>
<comment type="caution">
    <text evidence="3">The sequence shown here is derived from an EMBL/GenBank/DDBJ whole genome shotgun (WGS) entry which is preliminary data.</text>
</comment>
<dbReference type="Pfam" id="PF13561">
    <property type="entry name" value="adh_short_C2"/>
    <property type="match status" value="1"/>
</dbReference>
<dbReference type="PANTHER" id="PTHR43477:SF1">
    <property type="entry name" value="DIHYDROANTICAPSIN 7-DEHYDROGENASE"/>
    <property type="match status" value="1"/>
</dbReference>
<keyword evidence="4" id="KW-1185">Reference proteome</keyword>
<dbReference type="InterPro" id="IPR036291">
    <property type="entry name" value="NAD(P)-bd_dom_sf"/>
</dbReference>
<dbReference type="SUPFAM" id="SSF51735">
    <property type="entry name" value="NAD(P)-binding Rossmann-fold domains"/>
    <property type="match status" value="1"/>
</dbReference>
<keyword evidence="2" id="KW-0560">Oxidoreductase</keyword>
<evidence type="ECO:0000313" key="3">
    <source>
        <dbReference type="EMBL" id="MBT0993766.1"/>
    </source>
</evidence>
<dbReference type="PANTHER" id="PTHR43477">
    <property type="entry name" value="DIHYDROANTICAPSIN 7-DEHYDROGENASE"/>
    <property type="match status" value="1"/>
</dbReference>
<dbReference type="Gene3D" id="3.40.50.720">
    <property type="entry name" value="NAD(P)-binding Rossmann-like Domain"/>
    <property type="match status" value="1"/>
</dbReference>
<dbReference type="Proteomes" id="UP000722125">
    <property type="component" value="Unassembled WGS sequence"/>
</dbReference>
<dbReference type="PRINTS" id="PR00081">
    <property type="entry name" value="GDHRDH"/>
</dbReference>
<evidence type="ECO:0000313" key="4">
    <source>
        <dbReference type="Proteomes" id="UP000722125"/>
    </source>
</evidence>
<comment type="similarity">
    <text evidence="1">Belongs to the short-chain dehydrogenases/reductases (SDR) family.</text>
</comment>
<dbReference type="InterPro" id="IPR051122">
    <property type="entry name" value="SDR_DHRS6-like"/>
</dbReference>
<dbReference type="InterPro" id="IPR002347">
    <property type="entry name" value="SDR_fam"/>
</dbReference>
<accession>A0ABS5TXA4</accession>
<reference evidence="3 4" key="1">
    <citation type="submission" date="2021-05" db="EMBL/GenBank/DDBJ databases">
        <title>Description of Cellulomonas sp. DKR-3 sp. nov.</title>
        <authorList>
            <person name="Dahal R.H."/>
            <person name="Chaudhary D.K."/>
        </authorList>
    </citation>
    <scope>NUCLEOTIDE SEQUENCE [LARGE SCALE GENOMIC DNA]</scope>
    <source>
        <strain evidence="3 4">DKR-3</strain>
    </source>
</reference>
<organism evidence="3 4">
    <name type="scientific">Cellulomonas fulva</name>
    <dbReference type="NCBI Taxonomy" id="2835530"/>
    <lineage>
        <taxon>Bacteria</taxon>
        <taxon>Bacillati</taxon>
        <taxon>Actinomycetota</taxon>
        <taxon>Actinomycetes</taxon>
        <taxon>Micrococcales</taxon>
        <taxon>Cellulomonadaceae</taxon>
        <taxon>Cellulomonas</taxon>
    </lineage>
</organism>
<sequence>MTDELLDQRALVIGASRGIGAEIARRVRAAGGEAVVASRHDDADLRLDVLDEASIAAAARSAGTVDHVVSTASAPHDAPVADLDAEGVVTALRAKVVAPLLVAKHFARRLAPGGSMLFFSGVVGWRPQPGKVVTGVANGALAHVVRHLAVELAPVRVNAIAPGIVDSGTWDRWGDAGRAAVLERAARDSLAGRHGTLADVADAVVWLLGAGYVTGEVLHVDGGTRHARP</sequence>
<name>A0ABS5TXA4_9CELL</name>
<proteinExistence type="inferred from homology"/>
<evidence type="ECO:0000256" key="2">
    <source>
        <dbReference type="ARBA" id="ARBA00023002"/>
    </source>
</evidence>
<protein>
    <submittedName>
        <fullName evidence="3">SDR family oxidoreductase</fullName>
    </submittedName>
</protein>